<sequence>MGEQWPIHVFRSESFAKSEAVVTAAPLELVVSVYGGGGMKGEQGLEAAFGGSAYYRDDATGSAYLAVWGDRNASRFRSRLRESGASLQVLREPPPARLIWFNSGQKGHRPKAR</sequence>
<evidence type="ECO:0000313" key="1">
    <source>
        <dbReference type="EMBL" id="GLK82845.1"/>
    </source>
</evidence>
<organism evidence="1 2">
    <name type="scientific">Ancylobacter defluvii</name>
    <dbReference type="NCBI Taxonomy" id="1282440"/>
    <lineage>
        <taxon>Bacteria</taxon>
        <taxon>Pseudomonadati</taxon>
        <taxon>Pseudomonadota</taxon>
        <taxon>Alphaproteobacteria</taxon>
        <taxon>Hyphomicrobiales</taxon>
        <taxon>Xanthobacteraceae</taxon>
        <taxon>Ancylobacter</taxon>
    </lineage>
</organism>
<accession>A0A9W6JS58</accession>
<evidence type="ECO:0000313" key="2">
    <source>
        <dbReference type="Proteomes" id="UP001143330"/>
    </source>
</evidence>
<gene>
    <name evidence="1" type="ORF">GCM10017653_09140</name>
</gene>
<comment type="caution">
    <text evidence="1">The sequence shown here is derived from an EMBL/GenBank/DDBJ whole genome shotgun (WGS) entry which is preliminary data.</text>
</comment>
<name>A0A9W6JS58_9HYPH</name>
<proteinExistence type="predicted"/>
<dbReference type="EMBL" id="BSFM01000004">
    <property type="protein sequence ID" value="GLK82845.1"/>
    <property type="molecule type" value="Genomic_DNA"/>
</dbReference>
<protein>
    <submittedName>
        <fullName evidence="1">Uncharacterized protein</fullName>
    </submittedName>
</protein>
<dbReference type="AlphaFoldDB" id="A0A9W6JS58"/>
<reference evidence="1" key="2">
    <citation type="submission" date="2023-01" db="EMBL/GenBank/DDBJ databases">
        <authorList>
            <person name="Sun Q."/>
            <person name="Evtushenko L."/>
        </authorList>
    </citation>
    <scope>NUCLEOTIDE SEQUENCE</scope>
    <source>
        <strain evidence="1">VKM B-2789</strain>
    </source>
</reference>
<keyword evidence="2" id="KW-1185">Reference proteome</keyword>
<reference evidence="1" key="1">
    <citation type="journal article" date="2014" name="Int. J. Syst. Evol. Microbiol.">
        <title>Complete genome sequence of Corynebacterium casei LMG S-19264T (=DSM 44701T), isolated from a smear-ripened cheese.</title>
        <authorList>
            <consortium name="US DOE Joint Genome Institute (JGI-PGF)"/>
            <person name="Walter F."/>
            <person name="Albersmeier A."/>
            <person name="Kalinowski J."/>
            <person name="Ruckert C."/>
        </authorList>
    </citation>
    <scope>NUCLEOTIDE SEQUENCE</scope>
    <source>
        <strain evidence="1">VKM B-2789</strain>
    </source>
</reference>
<dbReference type="Proteomes" id="UP001143330">
    <property type="component" value="Unassembled WGS sequence"/>
</dbReference>